<feature type="region of interest" description="Disordered" evidence="7">
    <location>
        <begin position="407"/>
        <end position="466"/>
    </location>
</feature>
<evidence type="ECO:0000256" key="7">
    <source>
        <dbReference type="SAM" id="MobiDB-lite"/>
    </source>
</evidence>
<dbReference type="PROSITE" id="PS00107">
    <property type="entry name" value="PROTEIN_KINASE_ATP"/>
    <property type="match status" value="1"/>
</dbReference>
<reference evidence="9" key="1">
    <citation type="submission" date="2021-01" db="EMBL/GenBank/DDBJ databases">
        <title>A chromosome-scale assembly of European eel, Anguilla anguilla.</title>
        <authorList>
            <person name="Henkel C."/>
            <person name="Jong-Raadsen S.A."/>
            <person name="Dufour S."/>
            <person name="Weltzien F.-A."/>
            <person name="Palstra A.P."/>
            <person name="Pelster B."/>
            <person name="Spaink H.P."/>
            <person name="Van Den Thillart G.E."/>
            <person name="Jansen H."/>
            <person name="Zahm M."/>
            <person name="Klopp C."/>
            <person name="Cedric C."/>
            <person name="Louis A."/>
            <person name="Berthelot C."/>
            <person name="Parey E."/>
            <person name="Roest Crollius H."/>
            <person name="Montfort J."/>
            <person name="Robinson-Rechavi M."/>
            <person name="Bucao C."/>
            <person name="Bouchez O."/>
            <person name="Gislard M."/>
            <person name="Lluch J."/>
            <person name="Milhes M."/>
            <person name="Lampietro C."/>
            <person name="Lopez Roques C."/>
            <person name="Donnadieu C."/>
            <person name="Braasch I."/>
            <person name="Desvignes T."/>
            <person name="Postlethwait J."/>
            <person name="Bobe J."/>
            <person name="Guiguen Y."/>
            <person name="Dirks R."/>
        </authorList>
    </citation>
    <scope>NUCLEOTIDE SEQUENCE</scope>
    <source>
        <strain evidence="9">Tag_6206</strain>
        <tissue evidence="9">Liver</tissue>
    </source>
</reference>
<dbReference type="PANTHER" id="PTHR24058:SF46">
    <property type="entry name" value="HOMEODOMAIN-INTERACTING PROTEIN KINASE 4"/>
    <property type="match status" value="1"/>
</dbReference>
<dbReference type="InterPro" id="IPR011009">
    <property type="entry name" value="Kinase-like_dom_sf"/>
</dbReference>
<dbReference type="Gene3D" id="1.10.510.10">
    <property type="entry name" value="Transferase(Phosphotransferase) domain 1"/>
    <property type="match status" value="1"/>
</dbReference>
<feature type="binding site" evidence="6">
    <location>
        <position position="38"/>
    </location>
    <ligand>
        <name>ATP</name>
        <dbReference type="ChEBI" id="CHEBI:30616"/>
    </ligand>
</feature>
<proteinExistence type="predicted"/>
<dbReference type="GO" id="GO:0005737">
    <property type="term" value="C:cytoplasm"/>
    <property type="evidence" value="ECO:0007669"/>
    <property type="project" value="TreeGrafter"/>
</dbReference>
<evidence type="ECO:0000256" key="4">
    <source>
        <dbReference type="ARBA" id="ARBA00022777"/>
    </source>
</evidence>
<evidence type="ECO:0000313" key="10">
    <source>
        <dbReference type="Proteomes" id="UP001044222"/>
    </source>
</evidence>
<dbReference type="PANTHER" id="PTHR24058">
    <property type="entry name" value="DUAL SPECIFICITY PROTEIN KINASE"/>
    <property type="match status" value="1"/>
</dbReference>
<evidence type="ECO:0000256" key="6">
    <source>
        <dbReference type="PROSITE-ProRule" id="PRU10141"/>
    </source>
</evidence>
<keyword evidence="5 6" id="KW-0067">ATP-binding</keyword>
<dbReference type="Proteomes" id="UP001044222">
    <property type="component" value="Unassembled WGS sequence"/>
</dbReference>
<keyword evidence="3 6" id="KW-0547">Nucleotide-binding</keyword>
<accession>A0A9D3MY30</accession>
<dbReference type="SMART" id="SM00220">
    <property type="entry name" value="S_TKc"/>
    <property type="match status" value="1"/>
</dbReference>
<dbReference type="Pfam" id="PF00069">
    <property type="entry name" value="Pkinase"/>
    <property type="match status" value="1"/>
</dbReference>
<evidence type="ECO:0000259" key="8">
    <source>
        <dbReference type="PROSITE" id="PS50011"/>
    </source>
</evidence>
<dbReference type="AlphaFoldDB" id="A0A9D3MY30"/>
<keyword evidence="10" id="KW-1185">Reference proteome</keyword>
<name>A0A9D3MY30_ANGAN</name>
<dbReference type="InterPro" id="IPR008271">
    <property type="entry name" value="Ser/Thr_kinase_AS"/>
</dbReference>
<dbReference type="SUPFAM" id="SSF56112">
    <property type="entry name" value="Protein kinase-like (PK-like)"/>
    <property type="match status" value="1"/>
</dbReference>
<dbReference type="GO" id="GO:0005524">
    <property type="term" value="F:ATP binding"/>
    <property type="evidence" value="ECO:0007669"/>
    <property type="project" value="UniProtKB-UniRule"/>
</dbReference>
<keyword evidence="1" id="KW-0723">Serine/threonine-protein kinase</keyword>
<keyword evidence="4" id="KW-0418">Kinase</keyword>
<gene>
    <name evidence="9" type="ORF">ANANG_G00014090</name>
</gene>
<evidence type="ECO:0000256" key="2">
    <source>
        <dbReference type="ARBA" id="ARBA00022679"/>
    </source>
</evidence>
<dbReference type="GO" id="GO:0004713">
    <property type="term" value="F:protein tyrosine kinase activity"/>
    <property type="evidence" value="ECO:0007669"/>
    <property type="project" value="TreeGrafter"/>
</dbReference>
<protein>
    <recommendedName>
        <fullName evidence="8">Protein kinase domain-containing protein</fullName>
    </recommendedName>
</protein>
<dbReference type="Gene3D" id="3.30.200.20">
    <property type="entry name" value="Phosphorylase Kinase, domain 1"/>
    <property type="match status" value="1"/>
</dbReference>
<dbReference type="PROSITE" id="PS50011">
    <property type="entry name" value="PROTEIN_KINASE_DOM"/>
    <property type="match status" value="1"/>
</dbReference>
<dbReference type="InterPro" id="IPR050494">
    <property type="entry name" value="Ser_Thr_dual-spec_kinase"/>
</dbReference>
<dbReference type="GO" id="GO:0005634">
    <property type="term" value="C:nucleus"/>
    <property type="evidence" value="ECO:0007669"/>
    <property type="project" value="TreeGrafter"/>
</dbReference>
<keyword evidence="2" id="KW-0808">Transferase</keyword>
<evidence type="ECO:0000313" key="9">
    <source>
        <dbReference type="EMBL" id="KAG5857019.1"/>
    </source>
</evidence>
<sequence length="511" mass="58290">MLSSETEKYDFIEGLGRGMFAEVARFQRQSDRKMVAVKRMPRVHTRLCLHEARVLAALTDENAYDHHIVRFYEAFGDEFHVYLVEEVMGQNLHDFQMANSLIKFKIRDIRTVVLQVATALAKLKDMGVVHADIKQENIVLVNQRREPFRVKLIDFGSAITTHDLASMWTPYIQPRFVRAPEVLLGYRCTEKIDVWSLACVMGEMALGRTLFPSRCELELAHSIFGSRGFPSATMLEASIKTKLFFDLVDNGRGAHELRVKPYQGRELFTGTQSLRRHVPANLELLQALEDLAKGYEEQELAESADRRCLVDLLNRMLVLEPEQRISPNQALRHPFLTLQHLQKRGNYRSYYNFALQGYSEAGVTLPQDRSDMYADSSEEIVLEVPKRKKRSLRRSLRSLFTRLFTRRRKKQPAAAQGSEDGLEDQPAQNTGSEEQAGEDQCQSPTAGSSVRAEESTAHEEPPKKKGFMRWMRTVASCFSGCRARRLSPQRTATAACRVLGGGKHDEDECWS</sequence>
<feature type="domain" description="Protein kinase" evidence="8">
    <location>
        <begin position="9"/>
        <end position="336"/>
    </location>
</feature>
<feature type="compositionally biased region" description="Basic and acidic residues" evidence="7">
    <location>
        <begin position="451"/>
        <end position="463"/>
    </location>
</feature>
<organism evidence="9 10">
    <name type="scientific">Anguilla anguilla</name>
    <name type="common">European freshwater eel</name>
    <name type="synonym">Muraena anguilla</name>
    <dbReference type="NCBI Taxonomy" id="7936"/>
    <lineage>
        <taxon>Eukaryota</taxon>
        <taxon>Metazoa</taxon>
        <taxon>Chordata</taxon>
        <taxon>Craniata</taxon>
        <taxon>Vertebrata</taxon>
        <taxon>Euteleostomi</taxon>
        <taxon>Actinopterygii</taxon>
        <taxon>Neopterygii</taxon>
        <taxon>Teleostei</taxon>
        <taxon>Anguilliformes</taxon>
        <taxon>Anguillidae</taxon>
        <taxon>Anguilla</taxon>
    </lineage>
</organism>
<dbReference type="PROSITE" id="PS00108">
    <property type="entry name" value="PROTEIN_KINASE_ST"/>
    <property type="match status" value="1"/>
</dbReference>
<dbReference type="EMBL" id="JAFIRN010000001">
    <property type="protein sequence ID" value="KAG5857019.1"/>
    <property type="molecule type" value="Genomic_DNA"/>
</dbReference>
<evidence type="ECO:0000256" key="5">
    <source>
        <dbReference type="ARBA" id="ARBA00022840"/>
    </source>
</evidence>
<dbReference type="InterPro" id="IPR017441">
    <property type="entry name" value="Protein_kinase_ATP_BS"/>
</dbReference>
<evidence type="ECO:0000256" key="1">
    <source>
        <dbReference type="ARBA" id="ARBA00022527"/>
    </source>
</evidence>
<evidence type="ECO:0000256" key="3">
    <source>
        <dbReference type="ARBA" id="ARBA00022741"/>
    </source>
</evidence>
<dbReference type="InterPro" id="IPR000719">
    <property type="entry name" value="Prot_kinase_dom"/>
</dbReference>
<dbReference type="GO" id="GO:0004674">
    <property type="term" value="F:protein serine/threonine kinase activity"/>
    <property type="evidence" value="ECO:0007669"/>
    <property type="project" value="UniProtKB-KW"/>
</dbReference>
<comment type="caution">
    <text evidence="9">The sequence shown here is derived from an EMBL/GenBank/DDBJ whole genome shotgun (WGS) entry which is preliminary data.</text>
</comment>